<dbReference type="Pfam" id="PF25023">
    <property type="entry name" value="TEN_YD-shell"/>
    <property type="match status" value="1"/>
</dbReference>
<feature type="domain" description="DUF6531" evidence="2">
    <location>
        <begin position="70"/>
        <end position="130"/>
    </location>
</feature>
<evidence type="ECO:0000259" key="2">
    <source>
        <dbReference type="Pfam" id="PF20148"/>
    </source>
</evidence>
<protein>
    <submittedName>
        <fullName evidence="4">DUF6531 domain-containing protein</fullName>
    </submittedName>
</protein>
<feature type="domain" description="Teneurin-like YD-shell" evidence="3">
    <location>
        <begin position="167"/>
        <end position="259"/>
    </location>
</feature>
<name>A0ABY9ULY0_STRVL</name>
<reference evidence="4 5" key="1">
    <citation type="submission" date="2023-09" db="EMBL/GenBank/DDBJ databases">
        <title>The genome sequence of Streptomyces anthocyanicus.</title>
        <authorList>
            <person name="Mo P."/>
        </authorList>
    </citation>
    <scope>NUCLEOTIDE SEQUENCE [LARGE SCALE GENOMIC DNA]</scope>
    <source>
        <strain evidence="4 5">JCM 4387</strain>
    </source>
</reference>
<proteinExistence type="predicted"/>
<dbReference type="InterPro" id="IPR006530">
    <property type="entry name" value="YD"/>
</dbReference>
<gene>
    <name evidence="4" type="ORF">RI060_42490</name>
</gene>
<dbReference type="PANTHER" id="PTHR32305">
    <property type="match status" value="1"/>
</dbReference>
<dbReference type="Pfam" id="PF20148">
    <property type="entry name" value="DUF6531"/>
    <property type="match status" value="1"/>
</dbReference>
<dbReference type="EMBL" id="CP134213">
    <property type="protein sequence ID" value="WND23588.1"/>
    <property type="molecule type" value="Genomic_DNA"/>
</dbReference>
<dbReference type="InterPro" id="IPR045351">
    <property type="entry name" value="DUF6531"/>
</dbReference>
<evidence type="ECO:0000313" key="4">
    <source>
        <dbReference type="EMBL" id="WND23588.1"/>
    </source>
</evidence>
<sequence>MIRSLSAVSSWNQLNGTGERIMALGIRPKTFIAVGGALAILGGVSAHAATAEPHSQRQQAVHQAADDVRAVDVEVTSQGFPFSLTRFYHWDPEAPSGLLGKGWRLTLEARLVLASNTVALDDADGTDVVFTRQADGSYTAPQGAPYTLKAVAGAGYSLTAQDGTSRTFNTAGRLTGMVNAAGKGLRLTYTSTGRVASVTDAEGRTAAFATDSAGRLIYVTLADGKRVTYVYTSQGYLSAVTLVDGSKRTYTYDAQGRLIT</sequence>
<dbReference type="InterPro" id="IPR056823">
    <property type="entry name" value="TEN-like_YD-shell"/>
</dbReference>
<evidence type="ECO:0000313" key="5">
    <source>
        <dbReference type="Proteomes" id="UP001249394"/>
    </source>
</evidence>
<evidence type="ECO:0000259" key="3">
    <source>
        <dbReference type="Pfam" id="PF25023"/>
    </source>
</evidence>
<dbReference type="NCBIfam" id="TIGR01643">
    <property type="entry name" value="YD_repeat_2x"/>
    <property type="match status" value="3"/>
</dbReference>
<keyword evidence="5" id="KW-1185">Reference proteome</keyword>
<dbReference type="PANTHER" id="PTHR32305:SF15">
    <property type="entry name" value="PROTEIN RHSA-RELATED"/>
    <property type="match status" value="1"/>
</dbReference>
<evidence type="ECO:0000256" key="1">
    <source>
        <dbReference type="ARBA" id="ARBA00022737"/>
    </source>
</evidence>
<dbReference type="Gene3D" id="2.180.10.10">
    <property type="entry name" value="RHS repeat-associated core"/>
    <property type="match status" value="1"/>
</dbReference>
<dbReference type="Proteomes" id="UP001249394">
    <property type="component" value="Chromosome"/>
</dbReference>
<accession>A0ABY9ULY0</accession>
<organism evidence="4 5">
    <name type="scientific">Streptomyces violaceus</name>
    <name type="common">Streptomyces venezuelae</name>
    <dbReference type="NCBI Taxonomy" id="1936"/>
    <lineage>
        <taxon>Bacteria</taxon>
        <taxon>Bacillati</taxon>
        <taxon>Actinomycetota</taxon>
        <taxon>Actinomycetes</taxon>
        <taxon>Kitasatosporales</taxon>
        <taxon>Streptomycetaceae</taxon>
        <taxon>Streptomyces</taxon>
    </lineage>
</organism>
<dbReference type="InterPro" id="IPR050708">
    <property type="entry name" value="T6SS_VgrG/RHS"/>
</dbReference>
<keyword evidence="1" id="KW-0677">Repeat</keyword>